<dbReference type="InterPro" id="IPR011541">
    <property type="entry name" value="Ni/Co_transpt_high_affinity"/>
</dbReference>
<evidence type="ECO:0000256" key="1">
    <source>
        <dbReference type="ARBA" id="ARBA00004127"/>
    </source>
</evidence>
<evidence type="ECO:0000256" key="8">
    <source>
        <dbReference type="RuleBase" id="RU362101"/>
    </source>
</evidence>
<evidence type="ECO:0000256" key="9">
    <source>
        <dbReference type="SAM" id="MobiDB-lite"/>
    </source>
</evidence>
<gene>
    <name evidence="10" type="ORF">C8F04DRAFT_1300016</name>
</gene>
<keyword evidence="7 8" id="KW-0472">Membrane</keyword>
<proteinExistence type="inferred from homology"/>
<dbReference type="GO" id="GO:0005886">
    <property type="term" value="C:plasma membrane"/>
    <property type="evidence" value="ECO:0007669"/>
    <property type="project" value="UniProtKB-SubCell"/>
</dbReference>
<evidence type="ECO:0000256" key="6">
    <source>
        <dbReference type="ARBA" id="ARBA00022989"/>
    </source>
</evidence>
<feature type="transmembrane region" description="Helical" evidence="8">
    <location>
        <begin position="222"/>
        <end position="243"/>
    </location>
</feature>
<feature type="transmembrane region" description="Helical" evidence="8">
    <location>
        <begin position="352"/>
        <end position="376"/>
    </location>
</feature>
<feature type="transmembrane region" description="Helical" evidence="8">
    <location>
        <begin position="37"/>
        <end position="54"/>
    </location>
</feature>
<feature type="region of interest" description="Disordered" evidence="9">
    <location>
        <begin position="277"/>
        <end position="334"/>
    </location>
</feature>
<feature type="transmembrane region" description="Helical" evidence="8">
    <location>
        <begin position="120"/>
        <end position="142"/>
    </location>
</feature>
<dbReference type="PANTHER" id="PTHR31611:SF0">
    <property type="entry name" value="HIGH-AFFINITY NICKEL TRANSPORT PROTEIN NIC1"/>
    <property type="match status" value="1"/>
</dbReference>
<feature type="transmembrane region" description="Helical" evidence="8">
    <location>
        <begin position="411"/>
        <end position="430"/>
    </location>
</feature>
<dbReference type="AlphaFoldDB" id="A0AAD6SH40"/>
<dbReference type="EMBL" id="JARJCM010000154">
    <property type="protein sequence ID" value="KAJ7025332.1"/>
    <property type="molecule type" value="Genomic_DNA"/>
</dbReference>
<accession>A0AAD6SH40</accession>
<feature type="transmembrane region" description="Helical" evidence="8">
    <location>
        <begin position="192"/>
        <end position="216"/>
    </location>
</feature>
<feature type="compositionally biased region" description="Polar residues" evidence="9">
    <location>
        <begin position="288"/>
        <end position="303"/>
    </location>
</feature>
<keyword evidence="3 8" id="KW-0813">Transport</keyword>
<keyword evidence="4" id="KW-0533">Nickel</keyword>
<dbReference type="InterPro" id="IPR004688">
    <property type="entry name" value="Ni/Co_transpt"/>
</dbReference>
<comment type="similarity">
    <text evidence="2 8">Belongs to the NiCoT transporter (TC 2.A.52) family.</text>
</comment>
<dbReference type="PANTHER" id="PTHR31611">
    <property type="entry name" value="HIGH-AFFINITY NICKEL TRANSPORT PROTEIN NIC1"/>
    <property type="match status" value="1"/>
</dbReference>
<dbReference type="GO" id="GO:0012505">
    <property type="term" value="C:endomembrane system"/>
    <property type="evidence" value="ECO:0007669"/>
    <property type="project" value="UniProtKB-SubCell"/>
</dbReference>
<evidence type="ECO:0000256" key="2">
    <source>
        <dbReference type="ARBA" id="ARBA00010892"/>
    </source>
</evidence>
<organism evidence="10 11">
    <name type="scientific">Mycena alexandri</name>
    <dbReference type="NCBI Taxonomy" id="1745969"/>
    <lineage>
        <taxon>Eukaryota</taxon>
        <taxon>Fungi</taxon>
        <taxon>Dikarya</taxon>
        <taxon>Basidiomycota</taxon>
        <taxon>Agaricomycotina</taxon>
        <taxon>Agaricomycetes</taxon>
        <taxon>Agaricomycetidae</taxon>
        <taxon>Agaricales</taxon>
        <taxon>Marasmiineae</taxon>
        <taxon>Mycenaceae</taxon>
        <taxon>Mycena</taxon>
    </lineage>
</organism>
<keyword evidence="6 8" id="KW-1133">Transmembrane helix</keyword>
<feature type="transmembrane region" description="Helical" evidence="8">
    <location>
        <begin position="75"/>
        <end position="100"/>
    </location>
</feature>
<sequence length="452" mass="48262">LSLFGRSLLLLSSLLLFNALAWILAGVFFGRSADTQPILGLALLAWTLGLRHALDADHISAIDNATRSLINLGQLPVTCGLFFSLGHSTIVIVVNVAIAISSEIYHKLDAVGSVGGVLGSAVSGSFLFIVGLANSIILWRILRRRRRAKRRAEQGLEAEEGEVDPHQNHMLMMRILGPVITFVNKPWKMYPVGVLFGFGFDTASSIALLAVSALAHKKSDGSAIPSGEIVVLPLLFTAGMTLIDSADSILMLYSYAGFPESSQGWAVLVRSKTQRLSDVEQRNEDTDASTVEGQQQQPPTGSDTKLAEPPAHDEPTNNATNSDSDPIPTPTPDAQLRKEVTRNAKANVMSGLSILLTLLSILVAFSISLITIMALIGDSCTPCRDAATDPDGGGLAGRWWRAWDRANDNSGYIGAAIVGAFVLIVAGWCGGRRVLAWRARGRAVLQSTSRGG</sequence>
<comment type="caution">
    <text evidence="10">The sequence shown here is derived from an EMBL/GenBank/DDBJ whole genome shotgun (WGS) entry which is preliminary data.</text>
</comment>
<comment type="subcellular location">
    <subcellularLocation>
        <location evidence="8">Cell membrane</location>
        <topology evidence="8">Multi-pass membrane protein</topology>
    </subcellularLocation>
    <subcellularLocation>
        <location evidence="1">Endomembrane system</location>
        <topology evidence="1">Multi-pass membrane protein</topology>
    </subcellularLocation>
</comment>
<keyword evidence="5 8" id="KW-0812">Transmembrane</keyword>
<evidence type="ECO:0000256" key="3">
    <source>
        <dbReference type="ARBA" id="ARBA00022448"/>
    </source>
</evidence>
<dbReference type="GO" id="GO:0015099">
    <property type="term" value="F:nickel cation transmembrane transporter activity"/>
    <property type="evidence" value="ECO:0007669"/>
    <property type="project" value="UniProtKB-UniRule"/>
</dbReference>
<keyword evidence="11" id="KW-1185">Reference proteome</keyword>
<evidence type="ECO:0000256" key="7">
    <source>
        <dbReference type="ARBA" id="ARBA00023136"/>
    </source>
</evidence>
<evidence type="ECO:0000256" key="5">
    <source>
        <dbReference type="ARBA" id="ARBA00022692"/>
    </source>
</evidence>
<dbReference type="Pfam" id="PF03824">
    <property type="entry name" value="NicO"/>
    <property type="match status" value="1"/>
</dbReference>
<feature type="non-terminal residue" evidence="10">
    <location>
        <position position="1"/>
    </location>
</feature>
<name>A0AAD6SH40_9AGAR</name>
<evidence type="ECO:0000313" key="10">
    <source>
        <dbReference type="EMBL" id="KAJ7025332.1"/>
    </source>
</evidence>
<evidence type="ECO:0000256" key="4">
    <source>
        <dbReference type="ARBA" id="ARBA00022596"/>
    </source>
</evidence>
<protein>
    <recommendedName>
        <fullName evidence="8">Nickel/cobalt efflux system</fullName>
    </recommendedName>
</protein>
<dbReference type="Proteomes" id="UP001218188">
    <property type="component" value="Unassembled WGS sequence"/>
</dbReference>
<reference evidence="10" key="1">
    <citation type="submission" date="2023-03" db="EMBL/GenBank/DDBJ databases">
        <title>Massive genome expansion in bonnet fungi (Mycena s.s.) driven by repeated elements and novel gene families across ecological guilds.</title>
        <authorList>
            <consortium name="Lawrence Berkeley National Laboratory"/>
            <person name="Harder C.B."/>
            <person name="Miyauchi S."/>
            <person name="Viragh M."/>
            <person name="Kuo A."/>
            <person name="Thoen E."/>
            <person name="Andreopoulos B."/>
            <person name="Lu D."/>
            <person name="Skrede I."/>
            <person name="Drula E."/>
            <person name="Henrissat B."/>
            <person name="Morin E."/>
            <person name="Kohler A."/>
            <person name="Barry K."/>
            <person name="LaButti K."/>
            <person name="Morin E."/>
            <person name="Salamov A."/>
            <person name="Lipzen A."/>
            <person name="Mereny Z."/>
            <person name="Hegedus B."/>
            <person name="Baldrian P."/>
            <person name="Stursova M."/>
            <person name="Weitz H."/>
            <person name="Taylor A."/>
            <person name="Grigoriev I.V."/>
            <person name="Nagy L.G."/>
            <person name="Martin F."/>
            <person name="Kauserud H."/>
        </authorList>
    </citation>
    <scope>NUCLEOTIDE SEQUENCE</scope>
    <source>
        <strain evidence="10">CBHHK200</strain>
    </source>
</reference>
<evidence type="ECO:0000313" key="11">
    <source>
        <dbReference type="Proteomes" id="UP001218188"/>
    </source>
</evidence>